<keyword evidence="3" id="KW-0238">DNA-binding</keyword>
<dbReference type="SUPFAM" id="SSF74650">
    <property type="entry name" value="Galactose mutarotase-like"/>
    <property type="match status" value="1"/>
</dbReference>
<dbReference type="Gene3D" id="3.20.20.80">
    <property type="entry name" value="Glycosidases"/>
    <property type="match status" value="1"/>
</dbReference>
<dbReference type="InterPro" id="IPR000322">
    <property type="entry name" value="Glyco_hydro_31_TIM"/>
</dbReference>
<dbReference type="CDD" id="cd14752">
    <property type="entry name" value="GH31_N"/>
    <property type="match status" value="1"/>
</dbReference>
<gene>
    <name evidence="7" type="ORF">ACFFNY_19795</name>
</gene>
<evidence type="ECO:0000313" key="8">
    <source>
        <dbReference type="Proteomes" id="UP001589619"/>
    </source>
</evidence>
<dbReference type="Pfam" id="PF01055">
    <property type="entry name" value="Glyco_hydro_31_2nd"/>
    <property type="match status" value="1"/>
</dbReference>
<dbReference type="InterPro" id="IPR011013">
    <property type="entry name" value="Gal_mutarotase_sf_dom"/>
</dbReference>
<dbReference type="Gene3D" id="1.10.10.60">
    <property type="entry name" value="Homeodomain-like"/>
    <property type="match status" value="2"/>
</dbReference>
<dbReference type="InterPro" id="IPR048395">
    <property type="entry name" value="Glyco_hydro_31_C"/>
</dbReference>
<dbReference type="PANTHER" id="PTHR43863">
    <property type="entry name" value="HYDROLASE, PUTATIVE (AFU_ORTHOLOGUE AFUA_1G03140)-RELATED"/>
    <property type="match status" value="1"/>
</dbReference>
<accession>A0ABV5W0I0</accession>
<dbReference type="PRINTS" id="PR00032">
    <property type="entry name" value="HTHARAC"/>
</dbReference>
<organism evidence="7 8">
    <name type="scientific">Paenibacillus hodogayensis</name>
    <dbReference type="NCBI Taxonomy" id="279208"/>
    <lineage>
        <taxon>Bacteria</taxon>
        <taxon>Bacillati</taxon>
        <taxon>Bacillota</taxon>
        <taxon>Bacilli</taxon>
        <taxon>Bacillales</taxon>
        <taxon>Paenibacillaceae</taxon>
        <taxon>Paenibacillus</taxon>
    </lineage>
</organism>
<dbReference type="Gene3D" id="2.60.40.1760">
    <property type="entry name" value="glycosyl hydrolase (family 31)"/>
    <property type="match status" value="1"/>
</dbReference>
<evidence type="ECO:0000256" key="4">
    <source>
        <dbReference type="ARBA" id="ARBA00023163"/>
    </source>
</evidence>
<dbReference type="InterPro" id="IPR025887">
    <property type="entry name" value="Glyco_hydro_31_N_dom"/>
</dbReference>
<reference evidence="7 8" key="1">
    <citation type="submission" date="2024-09" db="EMBL/GenBank/DDBJ databases">
        <authorList>
            <person name="Sun Q."/>
            <person name="Mori K."/>
        </authorList>
    </citation>
    <scope>NUCLEOTIDE SEQUENCE [LARGE SCALE GENOMIC DNA]</scope>
    <source>
        <strain evidence="7 8">JCM 12520</strain>
    </source>
</reference>
<feature type="domain" description="HTH araC/xylS-type" evidence="6">
    <location>
        <begin position="763"/>
        <end position="860"/>
    </location>
</feature>
<dbReference type="PANTHER" id="PTHR43863:SF2">
    <property type="entry name" value="MALTASE-GLUCOAMYLASE"/>
    <property type="match status" value="1"/>
</dbReference>
<dbReference type="InterPro" id="IPR051816">
    <property type="entry name" value="Glycosyl_Hydrolase_31"/>
</dbReference>
<dbReference type="InterPro" id="IPR018060">
    <property type="entry name" value="HTH_AraC"/>
</dbReference>
<proteinExistence type="inferred from homology"/>
<dbReference type="Gene3D" id="2.60.40.1180">
    <property type="entry name" value="Golgi alpha-mannosidase II"/>
    <property type="match status" value="2"/>
</dbReference>
<dbReference type="SUPFAM" id="SSF46689">
    <property type="entry name" value="Homeodomain-like"/>
    <property type="match status" value="2"/>
</dbReference>
<keyword evidence="5" id="KW-0326">Glycosidase</keyword>
<comment type="caution">
    <text evidence="7">The sequence shown here is derived from an EMBL/GenBank/DDBJ whole genome shotgun (WGS) entry which is preliminary data.</text>
</comment>
<name>A0ABV5W0I0_9BACL</name>
<protein>
    <submittedName>
        <fullName evidence="7">TIM-barrel domain-containing protein</fullName>
    </submittedName>
</protein>
<dbReference type="InterPro" id="IPR020449">
    <property type="entry name" value="Tscrpt_reg_AraC-type_HTH"/>
</dbReference>
<dbReference type="Proteomes" id="UP001589619">
    <property type="component" value="Unassembled WGS sequence"/>
</dbReference>
<dbReference type="InterPro" id="IPR009057">
    <property type="entry name" value="Homeodomain-like_sf"/>
</dbReference>
<dbReference type="Pfam" id="PF12833">
    <property type="entry name" value="HTH_18"/>
    <property type="match status" value="1"/>
</dbReference>
<evidence type="ECO:0000256" key="3">
    <source>
        <dbReference type="ARBA" id="ARBA00023125"/>
    </source>
</evidence>
<evidence type="ECO:0000256" key="2">
    <source>
        <dbReference type="ARBA" id="ARBA00023015"/>
    </source>
</evidence>
<dbReference type="PROSITE" id="PS01124">
    <property type="entry name" value="HTH_ARAC_FAMILY_2"/>
    <property type="match status" value="1"/>
</dbReference>
<dbReference type="Pfam" id="PF13802">
    <property type="entry name" value="Gal_mutarotas_2"/>
    <property type="match status" value="1"/>
</dbReference>
<dbReference type="InterPro" id="IPR033403">
    <property type="entry name" value="DUF5110"/>
</dbReference>
<dbReference type="InterPro" id="IPR018062">
    <property type="entry name" value="HTH_AraC-typ_CS"/>
</dbReference>
<dbReference type="PROSITE" id="PS00041">
    <property type="entry name" value="HTH_ARAC_FAMILY_1"/>
    <property type="match status" value="1"/>
</dbReference>
<dbReference type="RefSeq" id="WP_344915045.1">
    <property type="nucleotide sequence ID" value="NZ_BAAAYO010000014.1"/>
</dbReference>
<keyword evidence="5" id="KW-0378">Hydrolase</keyword>
<evidence type="ECO:0000313" key="7">
    <source>
        <dbReference type="EMBL" id="MFB9753818.1"/>
    </source>
</evidence>
<sequence length="860" mass="96905">MSPTLSFTLANGLFVRIQAVAEHTFRIRASKSPDFPESPLVRYGILSASEEPAGCRIEEFDCHARIRSEHASLDIDMRDGTFVLSRPDGTILTASAAPPRSGPDDGFEAQFRLTEAEKWYGLGDKAKDRIQIRGLRAAMRTAKDGFRVPIPFMMSSRGWALLVNSTRPHTVDIGHTVHDRLTFGGSEGTLDYYVIAGESLGTLLDRYTGLSGRPALLPLWAYGLTFIANQYATARDVIEDGLNFRRGDIPCDMIGLEPGWMATMRDYSTNKQWHPERFAIPSWNPKGPRTFMGALDRMGFKLSLWLCCNHDVSRQEERRLAGRTAADPEASEDWYTHLEKFVEQGAAAFKLEAFPFEDRPELEWANGMSTDEMHHLYNLLLCKQIFGGYVEQTGRRPLVYCAKGYAGIQQYAVTWTGYQYVNLIELLNQNMSGNINALTDMEVHAPSGIHFGFLQTLAQVNSWAYWQHPTLLDPDLMQMFRMYAKLRYRLIPYLYSAAHTAARTGLPVMRAMTLMFPDDPRSDGLLEQYMLGDAFLVGLADRIYLPEGQWIDYWTGMRYAGPLELSSPVPAHAGGYLFVRDGSIIPVWPEVSHVGSALPERIGIELYPRASNAYALYEDDGVTYEYRKHKFSQTSISFATEEERLVIRLGPRVGEFTGMPEKRTYALSVHAESEPFALLVNGVPLSRLCHDADRAGTEADGWEFDRDSSVIRLCVAEDPGKGQVRIEIDFAADGDKAAASGKERRGTNQRRFIRPTSDNPLIRQVLNQLDESLDQELTLNVIAERLHVNSSHLSRLFKRETGFSFSAYVLDLKMDQAAQLLIAKRKIGDIAEWLGFTDASHFVRVFRKYWGVTPGKWSAP</sequence>
<comment type="similarity">
    <text evidence="1 5">Belongs to the glycosyl hydrolase 31 family.</text>
</comment>
<dbReference type="SUPFAM" id="SSF51445">
    <property type="entry name" value="(Trans)glycosidases"/>
    <property type="match status" value="1"/>
</dbReference>
<dbReference type="SMART" id="SM00342">
    <property type="entry name" value="HTH_ARAC"/>
    <property type="match status" value="1"/>
</dbReference>
<evidence type="ECO:0000256" key="5">
    <source>
        <dbReference type="RuleBase" id="RU361185"/>
    </source>
</evidence>
<keyword evidence="2" id="KW-0805">Transcription regulation</keyword>
<keyword evidence="4" id="KW-0804">Transcription</keyword>
<dbReference type="Pfam" id="PF21365">
    <property type="entry name" value="Glyco_hydro_31_3rd"/>
    <property type="match status" value="1"/>
</dbReference>
<dbReference type="InterPro" id="IPR013780">
    <property type="entry name" value="Glyco_hydro_b"/>
</dbReference>
<dbReference type="Pfam" id="PF17137">
    <property type="entry name" value="DUF5110"/>
    <property type="match status" value="1"/>
</dbReference>
<dbReference type="EMBL" id="JBHMAG010000013">
    <property type="protein sequence ID" value="MFB9753818.1"/>
    <property type="molecule type" value="Genomic_DNA"/>
</dbReference>
<evidence type="ECO:0000256" key="1">
    <source>
        <dbReference type="ARBA" id="ARBA00007806"/>
    </source>
</evidence>
<dbReference type="SUPFAM" id="SSF51011">
    <property type="entry name" value="Glycosyl hydrolase domain"/>
    <property type="match status" value="1"/>
</dbReference>
<dbReference type="InterPro" id="IPR017853">
    <property type="entry name" value="GH"/>
</dbReference>
<keyword evidence="8" id="KW-1185">Reference proteome</keyword>
<evidence type="ECO:0000259" key="6">
    <source>
        <dbReference type="PROSITE" id="PS01124"/>
    </source>
</evidence>